<protein>
    <recommendedName>
        <fullName evidence="4">Polysaccharide polymerase</fullName>
    </recommendedName>
</protein>
<feature type="transmembrane region" description="Helical" evidence="1">
    <location>
        <begin position="235"/>
        <end position="255"/>
    </location>
</feature>
<proteinExistence type="predicted"/>
<dbReference type="Proteomes" id="UP000767392">
    <property type="component" value="Unassembled WGS sequence"/>
</dbReference>
<feature type="transmembrane region" description="Helical" evidence="1">
    <location>
        <begin position="167"/>
        <end position="184"/>
    </location>
</feature>
<keyword evidence="1" id="KW-0812">Transmembrane</keyword>
<evidence type="ECO:0000313" key="3">
    <source>
        <dbReference type="Proteomes" id="UP000767392"/>
    </source>
</evidence>
<accession>A0ABY2YV65</accession>
<feature type="transmembrane region" description="Helical" evidence="1">
    <location>
        <begin position="75"/>
        <end position="94"/>
    </location>
</feature>
<dbReference type="RefSeq" id="WP_105987402.1">
    <property type="nucleotide sequence ID" value="NZ_POST01000001.1"/>
</dbReference>
<feature type="transmembrane region" description="Helical" evidence="1">
    <location>
        <begin position="191"/>
        <end position="207"/>
    </location>
</feature>
<organism evidence="2 3">
    <name type="scientific">Apilactobacillus timberlakei</name>
    <dbReference type="NCBI Taxonomy" id="2008380"/>
    <lineage>
        <taxon>Bacteria</taxon>
        <taxon>Bacillati</taxon>
        <taxon>Bacillota</taxon>
        <taxon>Bacilli</taxon>
        <taxon>Lactobacillales</taxon>
        <taxon>Lactobacillaceae</taxon>
        <taxon>Apilactobacillus</taxon>
    </lineage>
</organism>
<name>A0ABY2YV65_9LACO</name>
<feature type="transmembrane region" description="Helical" evidence="1">
    <location>
        <begin position="318"/>
        <end position="337"/>
    </location>
</feature>
<evidence type="ECO:0000313" key="2">
    <source>
        <dbReference type="EMBL" id="TPR16149.1"/>
    </source>
</evidence>
<keyword evidence="3" id="KW-1185">Reference proteome</keyword>
<keyword evidence="1" id="KW-1133">Transmembrane helix</keyword>
<reference evidence="2 3" key="1">
    <citation type="submission" date="2018-08" db="EMBL/GenBank/DDBJ databases">
        <title>Comparative genomics of wild bee and flower associated Lactobacillus reveals potential adaptation to the bee host.</title>
        <authorList>
            <person name="Vuong H.Q."/>
            <person name="Mcfrederick Q.S."/>
        </authorList>
    </citation>
    <scope>NUCLEOTIDE SEQUENCE [LARGE SCALE GENOMIC DNA]</scope>
    <source>
        <strain evidence="2 3">HV_04</strain>
    </source>
</reference>
<evidence type="ECO:0000256" key="1">
    <source>
        <dbReference type="SAM" id="Phobius"/>
    </source>
</evidence>
<comment type="caution">
    <text evidence="2">The sequence shown here is derived from an EMBL/GenBank/DDBJ whole genome shotgun (WGS) entry which is preliminary data.</text>
</comment>
<sequence>MLLEIFIFLTLAFPKAGMMISGVPVTVAELLFGLIFIVSFIQIKKINVSFEMIVLYLIYSLFLLINLAFNIEGTNISSIFTLFILMISPIAFLIGKLVDRVRFVKYVTSAVIITSLFAILQKSFGVLNVNVQGITESFGTAIQYKPIGLVSDGMAFKMPSTYQNGNGLGLFLALSLPLLIGYRFDNRIWQAVKNISLILGLIGLILSGTRSSMIPFFIFVPYILYLFFKRNFNKAITWIVVVVSLLILLIIYFYYVRPAFIFNFFDDYILRTINDKTGNQRIPQIRILFNQLREDTGISYLRDILIGVPWVNSYALEGVFSVIGYHGFLGLPILYGLWISPIFYIWKKNKFIAIGLLFNIIAWMVDGSFNFPPYLMNYFLFVGVGINWKDERIEKNSHSDGGSATGSRS</sequence>
<gene>
    <name evidence="2" type="ORF">DY048_01415</name>
</gene>
<feature type="transmembrane region" description="Helical" evidence="1">
    <location>
        <begin position="103"/>
        <end position="120"/>
    </location>
</feature>
<feature type="transmembrane region" description="Helical" evidence="1">
    <location>
        <begin position="349"/>
        <end position="365"/>
    </location>
</feature>
<feature type="transmembrane region" description="Helical" evidence="1">
    <location>
        <begin position="53"/>
        <end position="69"/>
    </location>
</feature>
<evidence type="ECO:0008006" key="4">
    <source>
        <dbReference type="Google" id="ProtNLM"/>
    </source>
</evidence>
<feature type="transmembrane region" description="Helical" evidence="1">
    <location>
        <begin position="213"/>
        <end position="228"/>
    </location>
</feature>
<feature type="transmembrane region" description="Helical" evidence="1">
    <location>
        <begin position="20"/>
        <end position="41"/>
    </location>
</feature>
<keyword evidence="1" id="KW-0472">Membrane</keyword>
<dbReference type="EMBL" id="QUAM01000001">
    <property type="protein sequence ID" value="TPR16149.1"/>
    <property type="molecule type" value="Genomic_DNA"/>
</dbReference>